<sequence>MRYLSGLLALALPVAAHAQTAPTPSAQGDVAVTIYSGGTALIQDTRRLALPAGVAVQEFPDVSENIRPETVRLTADGVTIVEQNFDYDLLSPNALLEKAVGQTVTLVRTNPGTGAETREQAKVLAYNQGVVLEIGGRIEVLRDDGLPVRVIFPGVPPNLRARPTLSVTLDAERGGTRPVTLAYLTNGLSWRADYVALFDEASGAIDVQGWITLNNSGATRFADADTLLVAGQPSQESGGGRPRPPGRGIAPGSVAGTETADRARLGDYYLYPLADRTTIAANQQKQVSFLDVSGVPAKRGYRFRNDWMRGEDQAVSADSVLSFSSSRDGGLGDALPAGTVRVYMRDAAGQPQFIGENGIGHTPMGSQLALKTGEAFDIKVQPIVANRARIASDEWLRTYRYRISDSSGETRTVTEERSLTYWRTDMRYVLTNASPRAVTVEVVQAGLDNYWRDTRVPMESQPGTQRNADERVWQVTVPANGESVLTASFDTRY</sequence>
<feature type="chain" id="PRO_5047229435" description="DUF4139 domain-containing protein" evidence="2">
    <location>
        <begin position="19"/>
        <end position="493"/>
    </location>
</feature>
<name>A0ABX0U2Q9_9SPHN</name>
<dbReference type="EMBL" id="JAASQP010000001">
    <property type="protein sequence ID" value="NIJ23057.1"/>
    <property type="molecule type" value="Genomic_DNA"/>
</dbReference>
<proteinExistence type="predicted"/>
<keyword evidence="4" id="KW-1185">Reference proteome</keyword>
<gene>
    <name evidence="3" type="ORF">FHT01_000599</name>
</gene>
<feature type="region of interest" description="Disordered" evidence="1">
    <location>
        <begin position="231"/>
        <end position="256"/>
    </location>
</feature>
<accession>A0ABX0U2Q9</accession>
<reference evidence="3 4" key="1">
    <citation type="submission" date="2020-03" db="EMBL/GenBank/DDBJ databases">
        <title>Genomic Encyclopedia of Type Strains, Phase IV (KMG-IV): sequencing the most valuable type-strain genomes for metagenomic binning, comparative biology and taxonomic classification.</title>
        <authorList>
            <person name="Goeker M."/>
        </authorList>
    </citation>
    <scope>NUCLEOTIDE SEQUENCE [LARGE SCALE GENOMIC DNA]</scope>
    <source>
        <strain evidence="3 4">DSM 22753</strain>
    </source>
</reference>
<evidence type="ECO:0000313" key="3">
    <source>
        <dbReference type="EMBL" id="NIJ23057.1"/>
    </source>
</evidence>
<comment type="caution">
    <text evidence="3">The sequence shown here is derived from an EMBL/GenBank/DDBJ whole genome shotgun (WGS) entry which is preliminary data.</text>
</comment>
<organism evidence="3 4">
    <name type="scientific">Sphingomonas japonica</name>
    <dbReference type="NCBI Taxonomy" id="511662"/>
    <lineage>
        <taxon>Bacteria</taxon>
        <taxon>Pseudomonadati</taxon>
        <taxon>Pseudomonadota</taxon>
        <taxon>Alphaproteobacteria</taxon>
        <taxon>Sphingomonadales</taxon>
        <taxon>Sphingomonadaceae</taxon>
        <taxon>Sphingomonas</taxon>
    </lineage>
</organism>
<evidence type="ECO:0008006" key="5">
    <source>
        <dbReference type="Google" id="ProtNLM"/>
    </source>
</evidence>
<dbReference type="RefSeq" id="WP_140048236.1">
    <property type="nucleotide sequence ID" value="NZ_BAAAEV010000001.1"/>
</dbReference>
<dbReference type="PANTHER" id="PTHR38075:SF1">
    <property type="entry name" value="DUF4139 DOMAIN-CONTAINING PROTEIN"/>
    <property type="match status" value="1"/>
</dbReference>
<keyword evidence="2" id="KW-0732">Signal</keyword>
<dbReference type="PANTHER" id="PTHR38075">
    <property type="entry name" value="DUF4139 DOMAIN-CONTAINING PROTEIN"/>
    <property type="match status" value="1"/>
</dbReference>
<feature type="signal peptide" evidence="2">
    <location>
        <begin position="1"/>
        <end position="18"/>
    </location>
</feature>
<evidence type="ECO:0000313" key="4">
    <source>
        <dbReference type="Proteomes" id="UP000788153"/>
    </source>
</evidence>
<evidence type="ECO:0000256" key="2">
    <source>
        <dbReference type="SAM" id="SignalP"/>
    </source>
</evidence>
<protein>
    <recommendedName>
        <fullName evidence="5">DUF4139 domain-containing protein</fullName>
    </recommendedName>
</protein>
<evidence type="ECO:0000256" key="1">
    <source>
        <dbReference type="SAM" id="MobiDB-lite"/>
    </source>
</evidence>
<dbReference type="Proteomes" id="UP000788153">
    <property type="component" value="Unassembled WGS sequence"/>
</dbReference>